<sequence>MKKRFLLSTLACSLLLGATALQAKTDKKILVRNVMKQEVKDHKQAPKEIVAGMQNTFQALKALQGNKKDEAKKALEAATKSFDAALKADPALDLIPIDERFQAYEFLGSSKVISARIKLAQQLLKAHDTQVAIDTIAPLKDELDITTISIPMKIYPLATKKALDALNKGDTKAAVAAIAEAMNSLVVFEAVVPTPLLATQDLIVEASKLDKSKKEEAGKLLQAAKEELKRAELLGYTKKHEADYRLLNSDIDKIQAEIKGKNEVEKLYDKMKVDMKKIIDQTRISKMRLPNPAQEAAAETKVDKFEKKESVKAKTDTPEFKKEVHQDEKKTLK</sequence>
<evidence type="ECO:0000256" key="2">
    <source>
        <dbReference type="SAM" id="MobiDB-lite"/>
    </source>
</evidence>
<dbReference type="AlphaFoldDB" id="A0A1W1CST0"/>
<dbReference type="InterPro" id="IPR021236">
    <property type="entry name" value="Uncharacterised_YfdX"/>
</dbReference>
<gene>
    <name evidence="3" type="ORF">MNB_SV-10-1083</name>
</gene>
<organism evidence="3">
    <name type="scientific">hydrothermal vent metagenome</name>
    <dbReference type="NCBI Taxonomy" id="652676"/>
    <lineage>
        <taxon>unclassified sequences</taxon>
        <taxon>metagenomes</taxon>
        <taxon>ecological metagenomes</taxon>
    </lineage>
</organism>
<evidence type="ECO:0000313" key="3">
    <source>
        <dbReference type="EMBL" id="SFV68785.1"/>
    </source>
</evidence>
<accession>A0A1W1CST0</accession>
<feature type="region of interest" description="Disordered" evidence="2">
    <location>
        <begin position="288"/>
        <end position="333"/>
    </location>
</feature>
<dbReference type="EMBL" id="FPHL01000054">
    <property type="protein sequence ID" value="SFV68785.1"/>
    <property type="molecule type" value="Genomic_DNA"/>
</dbReference>
<evidence type="ECO:0008006" key="4">
    <source>
        <dbReference type="Google" id="ProtNLM"/>
    </source>
</evidence>
<feature type="compositionally biased region" description="Basic and acidic residues" evidence="2">
    <location>
        <begin position="298"/>
        <end position="333"/>
    </location>
</feature>
<feature type="coiled-coil region" evidence="1">
    <location>
        <begin position="214"/>
        <end position="257"/>
    </location>
</feature>
<keyword evidence="1" id="KW-0175">Coiled coil</keyword>
<protein>
    <recommendedName>
        <fullName evidence="4">YfdX protein</fullName>
    </recommendedName>
</protein>
<evidence type="ECO:0000256" key="1">
    <source>
        <dbReference type="SAM" id="Coils"/>
    </source>
</evidence>
<reference evidence="3" key="1">
    <citation type="submission" date="2016-10" db="EMBL/GenBank/DDBJ databases">
        <authorList>
            <person name="de Groot N.N."/>
        </authorList>
    </citation>
    <scope>NUCLEOTIDE SEQUENCE</scope>
</reference>
<dbReference type="Pfam" id="PF10938">
    <property type="entry name" value="YfdX"/>
    <property type="match status" value="1"/>
</dbReference>
<proteinExistence type="predicted"/>
<name>A0A1W1CST0_9ZZZZ</name>